<proteinExistence type="predicted"/>
<sequence length="116" mass="12366">RLKVVMVQPDDVFADLPNVVSGYLGHAILDLSGNIDTTNGTLDDKSLILSRILKMTNLISESALQGRSLSNMNVAFGDGTCLIMIRSGNRIALVHREKVQPSAESADADPALTVSS</sequence>
<feature type="non-terminal residue" evidence="1">
    <location>
        <position position="1"/>
    </location>
</feature>
<dbReference type="AlphaFoldDB" id="A0A0H5R5T3"/>
<name>A0A0H5R5T3_9EUKA</name>
<evidence type="ECO:0000313" key="1">
    <source>
        <dbReference type="EMBL" id="CRZ09488.1"/>
    </source>
</evidence>
<organism evidence="1">
    <name type="scientific">Spongospora subterranea</name>
    <dbReference type="NCBI Taxonomy" id="70186"/>
    <lineage>
        <taxon>Eukaryota</taxon>
        <taxon>Sar</taxon>
        <taxon>Rhizaria</taxon>
        <taxon>Endomyxa</taxon>
        <taxon>Phytomyxea</taxon>
        <taxon>Plasmodiophorida</taxon>
        <taxon>Plasmodiophoridae</taxon>
        <taxon>Spongospora</taxon>
    </lineage>
</organism>
<protein>
    <recommendedName>
        <fullName evidence="2">Late endosomal/lysosomal adaptor and MAPK and MTOR activator 4</fullName>
    </recommendedName>
</protein>
<accession>A0A0H5R5T3</accession>
<reference evidence="1" key="1">
    <citation type="submission" date="2015-04" db="EMBL/GenBank/DDBJ databases">
        <title>The genome sequence of the plant pathogenic Rhizarian Plasmodiophora brassicae reveals insights in its biotrophic life cycle and the origin of chitin synthesis.</title>
        <authorList>
            <person name="Schwelm A."/>
            <person name="Fogelqvist J."/>
            <person name="Knaust A."/>
            <person name="Julke S."/>
            <person name="Lilja T."/>
            <person name="Dhandapani V."/>
            <person name="Bonilla-Rosso G."/>
            <person name="Karlsson M."/>
            <person name="Shevchenko A."/>
            <person name="Choi S.R."/>
            <person name="Kim H.G."/>
            <person name="Park J.Y."/>
            <person name="Lim Y.P."/>
            <person name="Ludwig-Muller J."/>
            <person name="Dixelius C."/>
        </authorList>
    </citation>
    <scope>NUCLEOTIDE SEQUENCE</scope>
    <source>
        <tissue evidence="1">Potato root galls</tissue>
    </source>
</reference>
<evidence type="ECO:0008006" key="2">
    <source>
        <dbReference type="Google" id="ProtNLM"/>
    </source>
</evidence>
<dbReference type="EMBL" id="HACM01009046">
    <property type="protein sequence ID" value="CRZ09488.1"/>
    <property type="molecule type" value="Transcribed_RNA"/>
</dbReference>